<dbReference type="PROSITE" id="PS50191">
    <property type="entry name" value="CRAL_TRIO"/>
    <property type="match status" value="1"/>
</dbReference>
<dbReference type="Gene3D" id="3.40.525.10">
    <property type="entry name" value="CRAL-TRIO lipid binding domain"/>
    <property type="match status" value="1"/>
</dbReference>
<dbReference type="SUPFAM" id="SSF52087">
    <property type="entry name" value="CRAL/TRIO domain"/>
    <property type="match status" value="1"/>
</dbReference>
<evidence type="ECO:0000313" key="3">
    <source>
        <dbReference type="Proteomes" id="UP001153620"/>
    </source>
</evidence>
<dbReference type="EMBL" id="OU895879">
    <property type="protein sequence ID" value="CAG9807631.1"/>
    <property type="molecule type" value="Genomic_DNA"/>
</dbReference>
<dbReference type="AlphaFoldDB" id="A0A9N9WXD9"/>
<accession>A0A9N9WXD9</accession>
<dbReference type="InterPro" id="IPR001251">
    <property type="entry name" value="CRAL-TRIO_dom"/>
</dbReference>
<feature type="domain" description="CRAL-TRIO" evidence="1">
    <location>
        <begin position="87"/>
        <end position="249"/>
    </location>
</feature>
<reference evidence="2" key="1">
    <citation type="submission" date="2022-01" db="EMBL/GenBank/DDBJ databases">
        <authorList>
            <person name="King R."/>
        </authorList>
    </citation>
    <scope>NUCLEOTIDE SEQUENCE</scope>
</reference>
<organism evidence="2 3">
    <name type="scientific">Chironomus riparius</name>
    <dbReference type="NCBI Taxonomy" id="315576"/>
    <lineage>
        <taxon>Eukaryota</taxon>
        <taxon>Metazoa</taxon>
        <taxon>Ecdysozoa</taxon>
        <taxon>Arthropoda</taxon>
        <taxon>Hexapoda</taxon>
        <taxon>Insecta</taxon>
        <taxon>Pterygota</taxon>
        <taxon>Neoptera</taxon>
        <taxon>Endopterygota</taxon>
        <taxon>Diptera</taxon>
        <taxon>Nematocera</taxon>
        <taxon>Chironomoidea</taxon>
        <taxon>Chironomidae</taxon>
        <taxon>Chironominae</taxon>
        <taxon>Chironomus</taxon>
    </lineage>
</organism>
<dbReference type="GO" id="GO:1902936">
    <property type="term" value="F:phosphatidylinositol bisphosphate binding"/>
    <property type="evidence" value="ECO:0007669"/>
    <property type="project" value="TreeGrafter"/>
</dbReference>
<dbReference type="PANTHER" id="PTHR10174:SF208">
    <property type="entry name" value="CRAL-TRIO DOMAIN-CONTAINING PROTEIN DDB_G0278031"/>
    <property type="match status" value="1"/>
</dbReference>
<dbReference type="PANTHER" id="PTHR10174">
    <property type="entry name" value="ALPHA-TOCOPHEROL TRANSFER PROTEIN-RELATED"/>
    <property type="match status" value="1"/>
</dbReference>
<dbReference type="SMART" id="SM00516">
    <property type="entry name" value="SEC14"/>
    <property type="match status" value="1"/>
</dbReference>
<dbReference type="Gene3D" id="1.20.5.1200">
    <property type="entry name" value="Alpha-tocopherol transfer"/>
    <property type="match status" value="1"/>
</dbReference>
<dbReference type="InterPro" id="IPR036273">
    <property type="entry name" value="CRAL/TRIO_N_dom_sf"/>
</dbReference>
<protein>
    <recommendedName>
        <fullName evidence="1">CRAL-TRIO domain-containing protein</fullName>
    </recommendedName>
</protein>
<dbReference type="Proteomes" id="UP001153620">
    <property type="component" value="Chromosome 3"/>
</dbReference>
<evidence type="ECO:0000259" key="1">
    <source>
        <dbReference type="PROSITE" id="PS50191"/>
    </source>
</evidence>
<dbReference type="InterPro" id="IPR036865">
    <property type="entry name" value="CRAL-TRIO_dom_sf"/>
</dbReference>
<dbReference type="SUPFAM" id="SSF46938">
    <property type="entry name" value="CRAL/TRIO N-terminal domain"/>
    <property type="match status" value="1"/>
</dbReference>
<reference evidence="2" key="2">
    <citation type="submission" date="2022-10" db="EMBL/GenBank/DDBJ databases">
        <authorList>
            <consortium name="ENA_rothamsted_submissions"/>
            <consortium name="culmorum"/>
            <person name="King R."/>
        </authorList>
    </citation>
    <scope>NUCLEOTIDE SEQUENCE</scope>
</reference>
<sequence>MYNKLEIADNEHFEDNEALKRKSIEEFTRFIKNHSFITLHFEIDENFALMFLRARRYVMPKVKELYERSFLFIKQNPDIFIINQESFDKSLELYDSGAIVVMKERDAFGRRIFLCATRKLDTSKFTVDDILTLISIIFYTMLSEEETQKNGIVFINDLTELSINHLKLFPYKMLKNFSSYVNVNAIRVKEIYAVGVPSIAVQLFKAIRFVLDDKNKNRLKVMSNVSKMWEVVDQNLMTKEYGGKSYSESQALADFRKNIIEHKQKIIEQTNNIEIDMEKARKFHKIKARSKNKKGGDHLLEFD</sequence>
<dbReference type="Pfam" id="PF00650">
    <property type="entry name" value="CRAL_TRIO"/>
    <property type="match status" value="1"/>
</dbReference>
<dbReference type="PRINTS" id="PR00180">
    <property type="entry name" value="CRETINALDHBP"/>
</dbReference>
<dbReference type="CDD" id="cd00170">
    <property type="entry name" value="SEC14"/>
    <property type="match status" value="1"/>
</dbReference>
<proteinExistence type="predicted"/>
<evidence type="ECO:0000313" key="2">
    <source>
        <dbReference type="EMBL" id="CAG9807631.1"/>
    </source>
</evidence>
<name>A0A9N9WXD9_9DIPT</name>
<dbReference type="OrthoDB" id="7837562at2759"/>
<gene>
    <name evidence="2" type="ORF">CHIRRI_LOCUS10477</name>
</gene>
<dbReference type="GO" id="GO:0016020">
    <property type="term" value="C:membrane"/>
    <property type="evidence" value="ECO:0007669"/>
    <property type="project" value="TreeGrafter"/>
</dbReference>
<keyword evidence="3" id="KW-1185">Reference proteome</keyword>